<evidence type="ECO:0000256" key="4">
    <source>
        <dbReference type="SAM" id="Phobius"/>
    </source>
</evidence>
<keyword evidence="3" id="KW-0732">Signal</keyword>
<feature type="transmembrane region" description="Helical" evidence="4">
    <location>
        <begin position="30"/>
        <end position="51"/>
    </location>
</feature>
<protein>
    <recommendedName>
        <fullName evidence="5">Solute-binding protein family 5 domain-containing protein</fullName>
    </recommendedName>
</protein>
<dbReference type="Proteomes" id="UP000229612">
    <property type="component" value="Unassembled WGS sequence"/>
</dbReference>
<dbReference type="AlphaFoldDB" id="A0A2H0UH59"/>
<comment type="caution">
    <text evidence="6">The sequence shown here is derived from an EMBL/GenBank/DDBJ whole genome shotgun (WGS) entry which is preliminary data.</text>
</comment>
<dbReference type="Pfam" id="PF00496">
    <property type="entry name" value="SBP_bac_5"/>
    <property type="match status" value="1"/>
</dbReference>
<keyword evidence="4" id="KW-0472">Membrane</keyword>
<evidence type="ECO:0000313" key="7">
    <source>
        <dbReference type="Proteomes" id="UP000229612"/>
    </source>
</evidence>
<dbReference type="GO" id="GO:0015833">
    <property type="term" value="P:peptide transport"/>
    <property type="evidence" value="ECO:0007669"/>
    <property type="project" value="TreeGrafter"/>
</dbReference>
<name>A0A2H0UH59_9BACT</name>
<keyword evidence="4" id="KW-0812">Transmembrane</keyword>
<dbReference type="InterPro" id="IPR039424">
    <property type="entry name" value="SBP_5"/>
</dbReference>
<sequence length="581" mass="65714">MNLRSPKLFGTSLFDKFFSYLDSLQPVDRVIFGTLLLVFLVATTYNFYVFARGFLVEVPVSGGTLIEGTIGSPRFINPVLAITRADNDLVALTHSGLLRLGEDGTLESDLAESITISEDGLVYNIIMHNDRYFHDGVKVTAEDVAFTIGLVQKASLKSPLRGNWSGVTVEVINSQELNLVLENPYAPFRENLTLGIMPKHIWQTLSDEEFPFSQHNVEPIGSGPYKISAITRNSAGLASEYQLELADDYRPDGHIKNIAFRFYQNEEEVISALRAGEITSTASLSERWLTELDREKFNFTSEPLPRVFSIFFNQNRNPVLRDESARKALNLVIDREELISRAVNGFGKPTNTPIPAEWVDLESEEEPEKTDEERITEATQVLRDGGWVQNQSGRWEKEIDGASMPLVLTVRSANGVLFEKMASYLSETWQSLGAEVTFEFYEQSDLVQTIIRPRDYQALLFGMDVGRSLDLYPFWHSGSREDPGLNVSLYANIAVDNLVTQMRTATSTEARDETIRRFVTEIENEQPAIFLFTPSFEYVTEKNIIVAPMKKIQKPSERFSNVTDWYINQSGVWPIFVNNDN</sequence>
<organism evidence="6 7">
    <name type="scientific">Candidatus Kaiserbacteria bacterium CG10_big_fil_rev_8_21_14_0_10_44_10</name>
    <dbReference type="NCBI Taxonomy" id="1974606"/>
    <lineage>
        <taxon>Bacteria</taxon>
        <taxon>Candidatus Kaiseribacteriota</taxon>
    </lineage>
</organism>
<dbReference type="PANTHER" id="PTHR30290">
    <property type="entry name" value="PERIPLASMIC BINDING COMPONENT OF ABC TRANSPORTER"/>
    <property type="match status" value="1"/>
</dbReference>
<evidence type="ECO:0000256" key="2">
    <source>
        <dbReference type="ARBA" id="ARBA00022448"/>
    </source>
</evidence>
<proteinExistence type="inferred from homology"/>
<keyword evidence="4" id="KW-1133">Transmembrane helix</keyword>
<evidence type="ECO:0000256" key="3">
    <source>
        <dbReference type="ARBA" id="ARBA00022729"/>
    </source>
</evidence>
<dbReference type="PIRSF" id="PIRSF002741">
    <property type="entry name" value="MppA"/>
    <property type="match status" value="1"/>
</dbReference>
<keyword evidence="2" id="KW-0813">Transport</keyword>
<dbReference type="EMBL" id="PFBG01000031">
    <property type="protein sequence ID" value="PIR85738.1"/>
    <property type="molecule type" value="Genomic_DNA"/>
</dbReference>
<dbReference type="Gene3D" id="3.10.105.10">
    <property type="entry name" value="Dipeptide-binding Protein, Domain 3"/>
    <property type="match status" value="1"/>
</dbReference>
<dbReference type="PANTHER" id="PTHR30290:SF9">
    <property type="entry name" value="OLIGOPEPTIDE-BINDING PROTEIN APPA"/>
    <property type="match status" value="1"/>
</dbReference>
<dbReference type="InterPro" id="IPR030678">
    <property type="entry name" value="Peptide/Ni-bd"/>
</dbReference>
<gene>
    <name evidence="6" type="ORF">COU14_02815</name>
</gene>
<dbReference type="SUPFAM" id="SSF53850">
    <property type="entry name" value="Periplasmic binding protein-like II"/>
    <property type="match status" value="1"/>
</dbReference>
<evidence type="ECO:0000259" key="5">
    <source>
        <dbReference type="Pfam" id="PF00496"/>
    </source>
</evidence>
<dbReference type="CDD" id="cd00995">
    <property type="entry name" value="PBP2_NikA_DppA_OppA_like"/>
    <property type="match status" value="1"/>
</dbReference>
<dbReference type="GO" id="GO:0043190">
    <property type="term" value="C:ATP-binding cassette (ABC) transporter complex"/>
    <property type="evidence" value="ECO:0007669"/>
    <property type="project" value="InterPro"/>
</dbReference>
<feature type="domain" description="Solute-binding protein family 5" evidence="5">
    <location>
        <begin position="106"/>
        <end position="466"/>
    </location>
</feature>
<reference evidence="7" key="1">
    <citation type="submission" date="2017-09" db="EMBL/GenBank/DDBJ databases">
        <title>Depth-based differentiation of microbial function through sediment-hosted aquifers and enrichment of novel symbionts in the deep terrestrial subsurface.</title>
        <authorList>
            <person name="Probst A.J."/>
            <person name="Ladd B."/>
            <person name="Jarett J.K."/>
            <person name="Geller-Mcgrath D.E."/>
            <person name="Sieber C.M.K."/>
            <person name="Emerson J.B."/>
            <person name="Anantharaman K."/>
            <person name="Thomas B.C."/>
            <person name="Malmstrom R."/>
            <person name="Stieglmeier M."/>
            <person name="Klingl A."/>
            <person name="Woyke T."/>
            <person name="Ryan C.M."/>
            <person name="Banfield J.F."/>
        </authorList>
    </citation>
    <scope>NUCLEOTIDE SEQUENCE [LARGE SCALE GENOMIC DNA]</scope>
</reference>
<dbReference type="Gene3D" id="3.90.76.10">
    <property type="entry name" value="Dipeptide-binding Protein, Domain 1"/>
    <property type="match status" value="1"/>
</dbReference>
<comment type="similarity">
    <text evidence="1">Belongs to the bacterial solute-binding protein 5 family.</text>
</comment>
<accession>A0A2H0UH59</accession>
<evidence type="ECO:0000313" key="6">
    <source>
        <dbReference type="EMBL" id="PIR85738.1"/>
    </source>
</evidence>
<dbReference type="GO" id="GO:1904680">
    <property type="term" value="F:peptide transmembrane transporter activity"/>
    <property type="evidence" value="ECO:0007669"/>
    <property type="project" value="TreeGrafter"/>
</dbReference>
<dbReference type="GO" id="GO:0042597">
    <property type="term" value="C:periplasmic space"/>
    <property type="evidence" value="ECO:0007669"/>
    <property type="project" value="UniProtKB-ARBA"/>
</dbReference>
<evidence type="ECO:0000256" key="1">
    <source>
        <dbReference type="ARBA" id="ARBA00005695"/>
    </source>
</evidence>
<dbReference type="InterPro" id="IPR000914">
    <property type="entry name" value="SBP_5_dom"/>
</dbReference>
<dbReference type="Gene3D" id="3.40.190.10">
    <property type="entry name" value="Periplasmic binding protein-like II"/>
    <property type="match status" value="1"/>
</dbReference>